<evidence type="ECO:0008006" key="4">
    <source>
        <dbReference type="Google" id="ProtNLM"/>
    </source>
</evidence>
<feature type="signal peptide" evidence="1">
    <location>
        <begin position="1"/>
        <end position="26"/>
    </location>
</feature>
<organism evidence="2 3">
    <name type="scientific">Candidatus Thiodiazotropha endolucinida</name>
    <dbReference type="NCBI Taxonomy" id="1655433"/>
    <lineage>
        <taxon>Bacteria</taxon>
        <taxon>Pseudomonadati</taxon>
        <taxon>Pseudomonadota</taxon>
        <taxon>Gammaproteobacteria</taxon>
        <taxon>Chromatiales</taxon>
        <taxon>Sedimenticolaceae</taxon>
        <taxon>Candidatus Thiodiazotropha</taxon>
    </lineage>
</organism>
<evidence type="ECO:0000256" key="1">
    <source>
        <dbReference type="SAM" id="SignalP"/>
    </source>
</evidence>
<keyword evidence="1" id="KW-0732">Signal</keyword>
<evidence type="ECO:0000313" key="2">
    <source>
        <dbReference type="EMBL" id="ODJ86986.1"/>
    </source>
</evidence>
<dbReference type="OrthoDB" id="6121374at2"/>
<dbReference type="RefSeq" id="WP_069125911.1">
    <property type="nucleotide sequence ID" value="NZ_MARB01000015.1"/>
</dbReference>
<proteinExistence type="predicted"/>
<comment type="caution">
    <text evidence="2">The sequence shown here is derived from an EMBL/GenBank/DDBJ whole genome shotgun (WGS) entry which is preliminary data.</text>
</comment>
<protein>
    <recommendedName>
        <fullName evidence="4">Ribosome biogenesis GTPase RsgA</fullName>
    </recommendedName>
</protein>
<reference evidence="2 3" key="1">
    <citation type="submission" date="2016-06" db="EMBL/GenBank/DDBJ databases">
        <title>Genome sequence of endosymbiont of Candidatus Endolucinida thiodiazotropha.</title>
        <authorList>
            <person name="Poehlein A."/>
            <person name="Koenig S."/>
            <person name="Heiden S.E."/>
            <person name="Thuermer A."/>
            <person name="Voget S."/>
            <person name="Daniel R."/>
            <person name="Markert S."/>
            <person name="Gros O."/>
            <person name="Schweder T."/>
        </authorList>
    </citation>
    <scope>NUCLEOTIDE SEQUENCE [LARGE SCALE GENOMIC DNA]</scope>
    <source>
        <strain evidence="2 3">COS</strain>
    </source>
</reference>
<name>A0A7Z0VKN9_9GAMM</name>
<dbReference type="EMBL" id="MARB01000015">
    <property type="protein sequence ID" value="ODJ86986.1"/>
    <property type="molecule type" value="Genomic_DNA"/>
</dbReference>
<accession>A0A7Z0VKN9</accession>
<dbReference type="AlphaFoldDB" id="A0A7Z0VKN9"/>
<evidence type="ECO:0000313" key="3">
    <source>
        <dbReference type="Proteomes" id="UP000094769"/>
    </source>
</evidence>
<gene>
    <name evidence="2" type="ORF">CODIS_27350</name>
</gene>
<sequence>MTNRTRFISKMLLCALLLVSSLYANADISLDQAVEQEKQRVGGRVIKAETRERNGVRIHNIRILGKDGKVHRKQIRANGKRRGSGERR</sequence>
<dbReference type="Proteomes" id="UP000094769">
    <property type="component" value="Unassembled WGS sequence"/>
</dbReference>
<keyword evidence="3" id="KW-1185">Reference proteome</keyword>
<feature type="chain" id="PRO_5030982738" description="Ribosome biogenesis GTPase RsgA" evidence="1">
    <location>
        <begin position="27"/>
        <end position="88"/>
    </location>
</feature>